<evidence type="ECO:0000313" key="2">
    <source>
        <dbReference type="EMBL" id="CDW30753.1"/>
    </source>
</evidence>
<protein>
    <submittedName>
        <fullName evidence="2">Uncharacterized protein</fullName>
    </submittedName>
</protein>
<reference evidence="2" key="1">
    <citation type="submission" date="2014-05" db="EMBL/GenBank/DDBJ databases">
        <authorList>
            <person name="Chronopoulou M."/>
        </authorList>
    </citation>
    <scope>NUCLEOTIDE SEQUENCE</scope>
    <source>
        <tissue evidence="2">Whole organism</tissue>
    </source>
</reference>
<sequence>MAKEHGKRVKRKARSGGNAFKPDVSCLKSLELKIKEDPTTSMTDN</sequence>
<proteinExistence type="predicted"/>
<feature type="region of interest" description="Disordered" evidence="1">
    <location>
        <begin position="1"/>
        <end position="22"/>
    </location>
</feature>
<feature type="compositionally biased region" description="Basic residues" evidence="1">
    <location>
        <begin position="1"/>
        <end position="14"/>
    </location>
</feature>
<name>A0A0K2TXN6_LEPSM</name>
<dbReference type="EMBL" id="HACA01013392">
    <property type="protein sequence ID" value="CDW30753.1"/>
    <property type="molecule type" value="Transcribed_RNA"/>
</dbReference>
<dbReference type="AlphaFoldDB" id="A0A0K2TXN6"/>
<organism evidence="2">
    <name type="scientific">Lepeophtheirus salmonis</name>
    <name type="common">Salmon louse</name>
    <name type="synonym">Caligus salmonis</name>
    <dbReference type="NCBI Taxonomy" id="72036"/>
    <lineage>
        <taxon>Eukaryota</taxon>
        <taxon>Metazoa</taxon>
        <taxon>Ecdysozoa</taxon>
        <taxon>Arthropoda</taxon>
        <taxon>Crustacea</taxon>
        <taxon>Multicrustacea</taxon>
        <taxon>Hexanauplia</taxon>
        <taxon>Copepoda</taxon>
        <taxon>Siphonostomatoida</taxon>
        <taxon>Caligidae</taxon>
        <taxon>Lepeophtheirus</taxon>
    </lineage>
</organism>
<accession>A0A0K2TXN6</accession>
<evidence type="ECO:0000256" key="1">
    <source>
        <dbReference type="SAM" id="MobiDB-lite"/>
    </source>
</evidence>